<evidence type="ECO:0000259" key="7">
    <source>
        <dbReference type="Pfam" id="PF00151"/>
    </source>
</evidence>
<organism evidence="8 9">
    <name type="scientific">Pararge aegeria aegeria</name>
    <dbReference type="NCBI Taxonomy" id="348720"/>
    <lineage>
        <taxon>Eukaryota</taxon>
        <taxon>Metazoa</taxon>
        <taxon>Ecdysozoa</taxon>
        <taxon>Arthropoda</taxon>
        <taxon>Hexapoda</taxon>
        <taxon>Insecta</taxon>
        <taxon>Pterygota</taxon>
        <taxon>Neoptera</taxon>
        <taxon>Endopterygota</taxon>
        <taxon>Lepidoptera</taxon>
        <taxon>Glossata</taxon>
        <taxon>Ditrysia</taxon>
        <taxon>Papilionoidea</taxon>
        <taxon>Nymphalidae</taxon>
        <taxon>Satyrinae</taxon>
        <taxon>Satyrini</taxon>
        <taxon>Parargina</taxon>
        <taxon>Pararge</taxon>
    </lineage>
</organism>
<evidence type="ECO:0000313" key="8">
    <source>
        <dbReference type="EMBL" id="CAH2229366.1"/>
    </source>
</evidence>
<dbReference type="OrthoDB" id="199913at2759"/>
<proteinExistence type="inferred from homology"/>
<dbReference type="AlphaFoldDB" id="A0A8S4R5L3"/>
<keyword evidence="6" id="KW-0732">Signal</keyword>
<evidence type="ECO:0000256" key="6">
    <source>
        <dbReference type="SAM" id="SignalP"/>
    </source>
</evidence>
<dbReference type="PANTHER" id="PTHR11610:SF173">
    <property type="entry name" value="LIPASE DOMAIN-CONTAINING PROTEIN-RELATED"/>
    <property type="match status" value="1"/>
</dbReference>
<dbReference type="EMBL" id="CAKXAJ010024714">
    <property type="protein sequence ID" value="CAH2229366.1"/>
    <property type="molecule type" value="Genomic_DNA"/>
</dbReference>
<dbReference type="InterPro" id="IPR013818">
    <property type="entry name" value="Lipase"/>
</dbReference>
<accession>A0A8S4R5L3</accession>
<comment type="caution">
    <text evidence="8">The sequence shown here is derived from an EMBL/GenBank/DDBJ whole genome shotgun (WGS) entry which is preliminary data.</text>
</comment>
<evidence type="ECO:0000256" key="5">
    <source>
        <dbReference type="SAM" id="MobiDB-lite"/>
    </source>
</evidence>
<dbReference type="Pfam" id="PF00151">
    <property type="entry name" value="Lipase"/>
    <property type="match status" value="1"/>
</dbReference>
<feature type="domain" description="Lipase" evidence="7">
    <location>
        <begin position="94"/>
        <end position="365"/>
    </location>
</feature>
<feature type="signal peptide" evidence="6">
    <location>
        <begin position="1"/>
        <end position="16"/>
    </location>
</feature>
<evidence type="ECO:0000313" key="9">
    <source>
        <dbReference type="Proteomes" id="UP000838756"/>
    </source>
</evidence>
<dbReference type="InterPro" id="IPR029058">
    <property type="entry name" value="AB_hydrolase_fold"/>
</dbReference>
<evidence type="ECO:0000256" key="2">
    <source>
        <dbReference type="ARBA" id="ARBA00010701"/>
    </source>
</evidence>
<dbReference type="GO" id="GO:0016042">
    <property type="term" value="P:lipid catabolic process"/>
    <property type="evidence" value="ECO:0007669"/>
    <property type="project" value="TreeGrafter"/>
</dbReference>
<protein>
    <submittedName>
        <fullName evidence="8">Jg21773 protein</fullName>
    </submittedName>
</protein>
<dbReference type="GO" id="GO:0016298">
    <property type="term" value="F:lipase activity"/>
    <property type="evidence" value="ECO:0007669"/>
    <property type="project" value="InterPro"/>
</dbReference>
<feature type="compositionally biased region" description="Basic and acidic residues" evidence="5">
    <location>
        <begin position="405"/>
        <end position="429"/>
    </location>
</feature>
<evidence type="ECO:0000256" key="1">
    <source>
        <dbReference type="ARBA" id="ARBA00004613"/>
    </source>
</evidence>
<name>A0A8S4R5L3_9NEOP</name>
<dbReference type="PRINTS" id="PR00821">
    <property type="entry name" value="TAGLIPASE"/>
</dbReference>
<dbReference type="GO" id="GO:0017171">
    <property type="term" value="F:serine hydrolase activity"/>
    <property type="evidence" value="ECO:0007669"/>
    <property type="project" value="TreeGrafter"/>
</dbReference>
<reference evidence="8" key="1">
    <citation type="submission" date="2022-03" db="EMBL/GenBank/DDBJ databases">
        <authorList>
            <person name="Lindestad O."/>
        </authorList>
    </citation>
    <scope>NUCLEOTIDE SEQUENCE</scope>
</reference>
<dbReference type="PANTHER" id="PTHR11610">
    <property type="entry name" value="LIPASE"/>
    <property type="match status" value="1"/>
</dbReference>
<dbReference type="GO" id="GO:0005615">
    <property type="term" value="C:extracellular space"/>
    <property type="evidence" value="ECO:0007669"/>
    <property type="project" value="TreeGrafter"/>
</dbReference>
<dbReference type="SUPFAM" id="SSF53474">
    <property type="entry name" value="alpha/beta-Hydrolases"/>
    <property type="match status" value="1"/>
</dbReference>
<dbReference type="InterPro" id="IPR000734">
    <property type="entry name" value="TAG_lipase"/>
</dbReference>
<dbReference type="Proteomes" id="UP000838756">
    <property type="component" value="Unassembled WGS sequence"/>
</dbReference>
<feature type="chain" id="PRO_5035725093" evidence="6">
    <location>
        <begin position="17"/>
        <end position="469"/>
    </location>
</feature>
<feature type="region of interest" description="Disordered" evidence="5">
    <location>
        <begin position="404"/>
        <end position="432"/>
    </location>
</feature>
<evidence type="ECO:0000256" key="3">
    <source>
        <dbReference type="ARBA" id="ARBA00022525"/>
    </source>
</evidence>
<keyword evidence="9" id="KW-1185">Reference proteome</keyword>
<evidence type="ECO:0000256" key="4">
    <source>
        <dbReference type="RuleBase" id="RU004262"/>
    </source>
</evidence>
<dbReference type="Gene3D" id="3.40.50.1820">
    <property type="entry name" value="alpha/beta hydrolase"/>
    <property type="match status" value="1"/>
</dbReference>
<comment type="subcellular location">
    <subcellularLocation>
        <location evidence="1">Secreted</location>
    </subcellularLocation>
</comment>
<comment type="similarity">
    <text evidence="2 4">Belongs to the AB hydrolase superfamily. Lipase family.</text>
</comment>
<gene>
    <name evidence="8" type="primary">jg21773</name>
    <name evidence="8" type="ORF">PAEG_LOCUS8846</name>
</gene>
<keyword evidence="3" id="KW-0964">Secreted</keyword>
<sequence>MRRFLFLSCLLTYMSAENSTKNHTSNATAEVFAEEDTQANVIYLLGQGIQKEIQAVKQPIDEAIINFGSSTCAHVQKLFGMSYDQMKGEKAPNMDNLALVYKTKFFTTIMNITTAAEGLRRLRQLDQDRRLILFLHGFTDDPTKEAFANLTNSFFATEQVSLIALDASPHIRWLYYRSSAVVQFIGQKLGQFLADVLQQGQDPAHIHIIGHSLGAHIAGSTGKAFLAASGRLLGRISALDPAGPCFSHVHPDMRLKHTDAAYVDVIHTDGGVYGLKDAIGHKDYYPNSGSMQPKCVLQSCSHSRSWILFGESVIFPKAFPAVQCDDWEAFKNGICGPNVSYMGYASEPDGRNGRYFLQTNDDYPYGLGLQGINYKSMDCNDLFKNLNVVRNIILHSMGGTCATHGRHESPKEVDGKADWSGVDSKDDLGGRSSDALEMDMRVLGVRGKRLLTASDGEIWMTKPRSTPCM</sequence>